<keyword evidence="3 11" id="KW-0812">Transmembrane</keyword>
<dbReference type="AlphaFoldDB" id="A0A286RJ51"/>
<feature type="transmembrane region" description="Helical" evidence="11">
    <location>
        <begin position="355"/>
        <end position="379"/>
    </location>
</feature>
<dbReference type="Gene3D" id="1.10.3080.10">
    <property type="entry name" value="Clc chloride channel"/>
    <property type="match status" value="1"/>
</dbReference>
<dbReference type="RefSeq" id="WP_095415843.1">
    <property type="nucleotide sequence ID" value="NZ_CP018477.1"/>
</dbReference>
<evidence type="ECO:0000256" key="2">
    <source>
        <dbReference type="ARBA" id="ARBA00022448"/>
    </source>
</evidence>
<dbReference type="GO" id="GO:0005254">
    <property type="term" value="F:chloride channel activity"/>
    <property type="evidence" value="ECO:0007669"/>
    <property type="project" value="UniProtKB-KW"/>
</dbReference>
<dbReference type="PANTHER" id="PTHR43427">
    <property type="entry name" value="CHLORIDE CHANNEL PROTEIN CLC-E"/>
    <property type="match status" value="1"/>
</dbReference>
<feature type="transmembrane region" description="Helical" evidence="11">
    <location>
        <begin position="227"/>
        <end position="245"/>
    </location>
</feature>
<keyword evidence="6 11" id="KW-0472">Membrane</keyword>
<feature type="transmembrane region" description="Helical" evidence="11">
    <location>
        <begin position="265"/>
        <end position="292"/>
    </location>
</feature>
<dbReference type="SUPFAM" id="SSF54631">
    <property type="entry name" value="CBS-domain pair"/>
    <property type="match status" value="1"/>
</dbReference>
<dbReference type="OrthoDB" id="9812438at2"/>
<dbReference type="Proteomes" id="UP000215086">
    <property type="component" value="Chromosome"/>
</dbReference>
<reference evidence="13 14" key="1">
    <citation type="journal article" name="Front. Microbiol.">
        <title>Sugar Metabolism of the First Thermophilic Planctomycete Thermogutta terrifontis: Comparative Genomic and Transcriptomic Approaches.</title>
        <authorList>
            <person name="Elcheninov A.G."/>
            <person name="Menzel P."/>
            <person name="Gudbergsdottir S.R."/>
            <person name="Slesarev A.I."/>
            <person name="Kadnikov V.V."/>
            <person name="Krogh A."/>
            <person name="Bonch-Osmolovskaya E.A."/>
            <person name="Peng X."/>
            <person name="Kublanov I.V."/>
        </authorList>
    </citation>
    <scope>NUCLEOTIDE SEQUENCE [LARGE SCALE GENOMIC DNA]</scope>
    <source>
        <strain evidence="13 14">R1</strain>
    </source>
</reference>
<keyword evidence="5" id="KW-0406">Ion transport</keyword>
<dbReference type="GO" id="GO:0034707">
    <property type="term" value="C:chloride channel complex"/>
    <property type="evidence" value="ECO:0007669"/>
    <property type="project" value="UniProtKB-KW"/>
</dbReference>
<keyword evidence="2" id="KW-0813">Transport</keyword>
<dbReference type="InterPro" id="IPR046342">
    <property type="entry name" value="CBS_dom_sf"/>
</dbReference>
<feature type="domain" description="CBS" evidence="12">
    <location>
        <begin position="537"/>
        <end position="595"/>
    </location>
</feature>
<dbReference type="SUPFAM" id="SSF81340">
    <property type="entry name" value="Clc chloride channel"/>
    <property type="match status" value="1"/>
</dbReference>
<sequence length="672" mass="71672">MSTLEAIVFPAVRTWDTAVSRVQTIFCDGYTQKIVNARIAWDGSLTVKKLGTSIFRDRLAISSRPKLEWYRWGRPLGFAVLVGVCTGLAAVVFTWALESFQGFVLGDLLGYHAPPQPSGNPNAPFVFPRASWLVLVIPSLGGLLCGLVIHFFEPEAEGHGTDAMIKAFHRLAGRIPLKVPIAKAVTSVLVIGTGGSAGREGPITQIGAGVGSVVAQLFKLGDWDRRILMLAGAAGGLGAVFRAPLGGAMFAVEVLYSGTAIEFSALGPAFVASVVAYTVFVGVFGQSVMFYLPRTPDPVTWLYPCVFHGAHELPFYFALALLCVGVSFVFSEGFYAMHDRVFRRLPIPLWARPAIGGLGVGLLVLAGFPHVMAGGYGWMQKAILASPDLPFRLALVLVLMKILATCLTVASGGSGGLFAPSLFVGAMTGAAFGWGCQALFPHFAPPVPACVLVGMGGVLAATFKVPLAALIMVSELTGSHDLLVPMMLVGAVEMTILPGRISLCREQVPSFVDSPAHLGDFVIDVLKEMRVEEVCPLDRRPVVIREDMPLPEILHIVAETQQHAFPVVDREGHLVGVISLHDLRTVLAGDGAGDLVRAIDLAVPVRPVTPQDDLHTVLQVLAESHLEEVPIVAPNDHGQVIGLIRREVILRAYDRRVAGLQAGLVPRSGTPA</sequence>
<dbReference type="PANTHER" id="PTHR43427:SF6">
    <property type="entry name" value="CHLORIDE CHANNEL PROTEIN CLC-E"/>
    <property type="match status" value="1"/>
</dbReference>
<evidence type="ECO:0000256" key="11">
    <source>
        <dbReference type="SAM" id="Phobius"/>
    </source>
</evidence>
<evidence type="ECO:0000256" key="5">
    <source>
        <dbReference type="ARBA" id="ARBA00023065"/>
    </source>
</evidence>
<dbReference type="InterPro" id="IPR014743">
    <property type="entry name" value="Cl-channel_core"/>
</dbReference>
<evidence type="ECO:0000256" key="4">
    <source>
        <dbReference type="ARBA" id="ARBA00022989"/>
    </source>
</evidence>
<evidence type="ECO:0000256" key="10">
    <source>
        <dbReference type="PROSITE-ProRule" id="PRU00703"/>
    </source>
</evidence>
<accession>A0A286RJ51</accession>
<keyword evidence="7" id="KW-0869">Chloride channel</keyword>
<dbReference type="InterPro" id="IPR001807">
    <property type="entry name" value="ClC"/>
</dbReference>
<evidence type="ECO:0000256" key="6">
    <source>
        <dbReference type="ARBA" id="ARBA00023136"/>
    </source>
</evidence>
<name>A0A286RJ51_9BACT</name>
<keyword evidence="10" id="KW-0129">CBS domain</keyword>
<evidence type="ECO:0000256" key="3">
    <source>
        <dbReference type="ARBA" id="ARBA00022692"/>
    </source>
</evidence>
<feature type="transmembrane region" description="Helical" evidence="11">
    <location>
        <begin position="130"/>
        <end position="152"/>
    </location>
</feature>
<evidence type="ECO:0000256" key="7">
    <source>
        <dbReference type="ARBA" id="ARBA00023173"/>
    </source>
</evidence>
<dbReference type="SMART" id="SM00116">
    <property type="entry name" value="CBS"/>
    <property type="match status" value="2"/>
</dbReference>
<feature type="transmembrane region" description="Helical" evidence="11">
    <location>
        <begin position="483"/>
        <end position="503"/>
    </location>
</feature>
<keyword evidence="14" id="KW-1185">Reference proteome</keyword>
<feature type="transmembrane region" description="Helical" evidence="11">
    <location>
        <begin position="447"/>
        <end position="471"/>
    </location>
</feature>
<keyword evidence="4 11" id="KW-1133">Transmembrane helix</keyword>
<keyword evidence="8" id="KW-0868">Chloride</keyword>
<organism evidence="13 14">
    <name type="scientific">Thermogutta terrifontis</name>
    <dbReference type="NCBI Taxonomy" id="1331910"/>
    <lineage>
        <taxon>Bacteria</taxon>
        <taxon>Pseudomonadati</taxon>
        <taxon>Planctomycetota</taxon>
        <taxon>Planctomycetia</taxon>
        <taxon>Pirellulales</taxon>
        <taxon>Thermoguttaceae</taxon>
        <taxon>Thermogutta</taxon>
    </lineage>
</organism>
<dbReference type="Pfam" id="PF00654">
    <property type="entry name" value="Voltage_CLC"/>
    <property type="match status" value="1"/>
</dbReference>
<keyword evidence="9" id="KW-0407">Ion channel</keyword>
<dbReference type="InterPro" id="IPR000644">
    <property type="entry name" value="CBS_dom"/>
</dbReference>
<evidence type="ECO:0000313" key="14">
    <source>
        <dbReference type="Proteomes" id="UP000215086"/>
    </source>
</evidence>
<dbReference type="Gene3D" id="3.10.580.10">
    <property type="entry name" value="CBS-domain"/>
    <property type="match status" value="1"/>
</dbReference>
<evidence type="ECO:0000259" key="12">
    <source>
        <dbReference type="PROSITE" id="PS51371"/>
    </source>
</evidence>
<evidence type="ECO:0000256" key="1">
    <source>
        <dbReference type="ARBA" id="ARBA00004141"/>
    </source>
</evidence>
<dbReference type="CDD" id="cd00400">
    <property type="entry name" value="Voltage_gated_ClC"/>
    <property type="match status" value="1"/>
</dbReference>
<evidence type="ECO:0000313" key="13">
    <source>
        <dbReference type="EMBL" id="ASV75942.1"/>
    </source>
</evidence>
<dbReference type="PRINTS" id="PR00762">
    <property type="entry name" value="CLCHANNEL"/>
</dbReference>
<gene>
    <name evidence="13" type="ORF">THTE_3340</name>
</gene>
<dbReference type="EMBL" id="CP018477">
    <property type="protein sequence ID" value="ASV75942.1"/>
    <property type="molecule type" value="Genomic_DNA"/>
</dbReference>
<proteinExistence type="predicted"/>
<dbReference type="Pfam" id="PF00571">
    <property type="entry name" value="CBS"/>
    <property type="match status" value="2"/>
</dbReference>
<feature type="transmembrane region" description="Helical" evidence="11">
    <location>
        <begin position="313"/>
        <end position="335"/>
    </location>
</feature>
<dbReference type="PROSITE" id="PS51371">
    <property type="entry name" value="CBS"/>
    <property type="match status" value="2"/>
</dbReference>
<comment type="subcellular location">
    <subcellularLocation>
        <location evidence="1">Membrane</location>
        <topology evidence="1">Multi-pass membrane protein</topology>
    </subcellularLocation>
</comment>
<feature type="transmembrane region" description="Helical" evidence="11">
    <location>
        <begin position="76"/>
        <end position="97"/>
    </location>
</feature>
<protein>
    <submittedName>
        <fullName evidence="13">Chloride channel protein</fullName>
    </submittedName>
</protein>
<dbReference type="InterPro" id="IPR050368">
    <property type="entry name" value="ClC-type_chloride_channel"/>
</dbReference>
<feature type="domain" description="CBS" evidence="12">
    <location>
        <begin position="601"/>
        <end position="659"/>
    </location>
</feature>
<feature type="transmembrane region" description="Helical" evidence="11">
    <location>
        <begin position="417"/>
        <end position="440"/>
    </location>
</feature>
<dbReference type="KEGG" id="ttf:THTE_3340"/>
<evidence type="ECO:0000256" key="8">
    <source>
        <dbReference type="ARBA" id="ARBA00023214"/>
    </source>
</evidence>
<evidence type="ECO:0000256" key="9">
    <source>
        <dbReference type="ARBA" id="ARBA00023303"/>
    </source>
</evidence>
<feature type="transmembrane region" description="Helical" evidence="11">
    <location>
        <begin position="391"/>
        <end position="411"/>
    </location>
</feature>